<evidence type="ECO:0000259" key="2">
    <source>
        <dbReference type="Pfam" id="PF13462"/>
    </source>
</evidence>
<evidence type="ECO:0000259" key="1">
    <source>
        <dbReference type="Pfam" id="PF03235"/>
    </source>
</evidence>
<reference evidence="3" key="1">
    <citation type="submission" date="2022-08" db="EMBL/GenBank/DDBJ databases">
        <authorList>
            <person name="Kallberg Y."/>
            <person name="Tangrot J."/>
            <person name="Rosling A."/>
        </authorList>
    </citation>
    <scope>NUCLEOTIDE SEQUENCE</scope>
    <source>
        <strain evidence="3">Wild A</strain>
    </source>
</reference>
<sequence>MSLTSPGHRLGASTAPHVLEAYLDYLCPFSAKLYKRVRNEVYPYIEKNYPGKVQFVFRHQVQPWHPFSTVVHEAALAVEKIDSTKFFLFSDKLFDVQKQYFDESVQNLSRAQIYESLAKHVKEIGMASSYSQFLSLLDIPVVDEFEKARNEGNKITNDLKLHIKLGRQTGIHVSPTVLFDHIINNEISSGWTFDQWKEWLAKKVVYSQNLGDTSSGIGVIPEYQAWYTCSKVLTNYISYILEVVKTPENATNGFGINEIGNRPAHYDKEGLLVFVSNYTFIRSLIDQNAPNVLYLPELSCGIEPVQKCEGTSNPPFNTEQINCLGVINPNGFETKFTASISFTKGVEKPPLIIPLEESNHTESTPTPTKTLSPTDTRSFFVPGDNIANKLEMNEALSKPRNVNHTLYKLYDWMERGLIDTNPEFQRDIVWNNTKQCHLIDSILKNYYVPPILFSCKKLDRNRWLRICIDGKQRLTSIRRFMNNEIPYLCPSEGKAKKTYYENIDDDQNTNALSIGEKDDFDNSELVCIEYYDLNIEQEQEIFSRVQLGLALTTAEKLHVISSPIAELAKNLLEQYPSVNKIVDNKRGKPFQLIVQALHMMELNPTKFSAASGAITKYLQDDRSVPQELKQKASRVFAELDFLIKVDDEVFTRDHRFAPIEFVFFCYILAKFPNLEMAWYQDTLLQMKEYVRNYHADIRFNQSVYKTLWNYVQKVDDNLQQDNVHKSKRRKIN</sequence>
<comment type="caution">
    <text evidence="3">The sequence shown here is derived from an EMBL/GenBank/DDBJ whole genome shotgun (WGS) entry which is preliminary data.</text>
</comment>
<dbReference type="SUPFAM" id="SSF52833">
    <property type="entry name" value="Thioredoxin-like"/>
    <property type="match status" value="1"/>
</dbReference>
<protein>
    <submittedName>
        <fullName evidence="3">14195_t:CDS:1</fullName>
    </submittedName>
</protein>
<evidence type="ECO:0000313" key="4">
    <source>
        <dbReference type="Proteomes" id="UP001153678"/>
    </source>
</evidence>
<dbReference type="AlphaFoldDB" id="A0A9W4WQG9"/>
<dbReference type="InterPro" id="IPR036249">
    <property type="entry name" value="Thioredoxin-like_sf"/>
</dbReference>
<dbReference type="OrthoDB" id="37297at2759"/>
<dbReference type="InterPro" id="IPR012336">
    <property type="entry name" value="Thioredoxin-like_fold"/>
</dbReference>
<gene>
    <name evidence="3" type="ORF">FWILDA_LOCUS8734</name>
</gene>
<dbReference type="EMBL" id="CAMKVN010001908">
    <property type="protein sequence ID" value="CAI2178734.1"/>
    <property type="molecule type" value="Genomic_DNA"/>
</dbReference>
<feature type="domain" description="GmrSD restriction endonucleases N-terminal" evidence="1">
    <location>
        <begin position="414"/>
        <end position="543"/>
    </location>
</feature>
<name>A0A9W4WQG9_9GLOM</name>
<dbReference type="Proteomes" id="UP001153678">
    <property type="component" value="Unassembled WGS sequence"/>
</dbReference>
<proteinExistence type="predicted"/>
<accession>A0A9W4WQG9</accession>
<evidence type="ECO:0000313" key="3">
    <source>
        <dbReference type="EMBL" id="CAI2178734.1"/>
    </source>
</evidence>
<organism evidence="3 4">
    <name type="scientific">Funneliformis geosporum</name>
    <dbReference type="NCBI Taxonomy" id="1117311"/>
    <lineage>
        <taxon>Eukaryota</taxon>
        <taxon>Fungi</taxon>
        <taxon>Fungi incertae sedis</taxon>
        <taxon>Mucoromycota</taxon>
        <taxon>Glomeromycotina</taxon>
        <taxon>Glomeromycetes</taxon>
        <taxon>Glomerales</taxon>
        <taxon>Glomeraceae</taxon>
        <taxon>Funneliformis</taxon>
    </lineage>
</organism>
<dbReference type="PANTHER" id="PTHR39639">
    <property type="entry name" value="CHROMOSOME 16, WHOLE GENOME SHOTGUN SEQUENCE"/>
    <property type="match status" value="1"/>
</dbReference>
<dbReference type="PANTHER" id="PTHR39639:SF1">
    <property type="entry name" value="DUF262 DOMAIN-CONTAINING PROTEIN"/>
    <property type="match status" value="1"/>
</dbReference>
<dbReference type="Pfam" id="PF13462">
    <property type="entry name" value="Thioredoxin_4"/>
    <property type="match status" value="1"/>
</dbReference>
<feature type="domain" description="Thioredoxin-like fold" evidence="2">
    <location>
        <begin position="6"/>
        <end position="200"/>
    </location>
</feature>
<dbReference type="Gene3D" id="3.40.30.10">
    <property type="entry name" value="Glutaredoxin"/>
    <property type="match status" value="1"/>
</dbReference>
<dbReference type="InterPro" id="IPR004919">
    <property type="entry name" value="GmrSD_N"/>
</dbReference>
<dbReference type="Pfam" id="PF03235">
    <property type="entry name" value="GmrSD_N"/>
    <property type="match status" value="1"/>
</dbReference>
<keyword evidence="4" id="KW-1185">Reference proteome</keyword>